<gene>
    <name evidence="1" type="ORF">ACAOBT_LOCUS4098</name>
</gene>
<reference evidence="1" key="1">
    <citation type="submission" date="2022-03" db="EMBL/GenBank/DDBJ databases">
        <authorList>
            <person name="Sayadi A."/>
        </authorList>
    </citation>
    <scope>NUCLEOTIDE SEQUENCE</scope>
</reference>
<comment type="caution">
    <text evidence="1">The sequence shown here is derived from an EMBL/GenBank/DDBJ whole genome shotgun (WGS) entry which is preliminary data.</text>
</comment>
<dbReference type="EMBL" id="CAKOFQ010006694">
    <property type="protein sequence ID" value="CAH1961327.1"/>
    <property type="molecule type" value="Genomic_DNA"/>
</dbReference>
<evidence type="ECO:0000313" key="2">
    <source>
        <dbReference type="Proteomes" id="UP001152888"/>
    </source>
</evidence>
<keyword evidence="2" id="KW-1185">Reference proteome</keyword>
<proteinExistence type="predicted"/>
<accession>A0A9P0JW34</accession>
<sequence>MYFLYYRDSFNQGDRLRLLKLVKIEYRKLKVRREITEDPWETILINVLWTSFPGNSTAKLIAQWKRLTDMTEEKKKWTTEEVGI</sequence>
<organism evidence="1 2">
    <name type="scientific">Acanthoscelides obtectus</name>
    <name type="common">Bean weevil</name>
    <name type="synonym">Bruchus obtectus</name>
    <dbReference type="NCBI Taxonomy" id="200917"/>
    <lineage>
        <taxon>Eukaryota</taxon>
        <taxon>Metazoa</taxon>
        <taxon>Ecdysozoa</taxon>
        <taxon>Arthropoda</taxon>
        <taxon>Hexapoda</taxon>
        <taxon>Insecta</taxon>
        <taxon>Pterygota</taxon>
        <taxon>Neoptera</taxon>
        <taxon>Endopterygota</taxon>
        <taxon>Coleoptera</taxon>
        <taxon>Polyphaga</taxon>
        <taxon>Cucujiformia</taxon>
        <taxon>Chrysomeloidea</taxon>
        <taxon>Chrysomelidae</taxon>
        <taxon>Bruchinae</taxon>
        <taxon>Bruchini</taxon>
        <taxon>Acanthoscelides</taxon>
    </lineage>
</organism>
<dbReference type="OrthoDB" id="6776939at2759"/>
<evidence type="ECO:0000313" key="1">
    <source>
        <dbReference type="EMBL" id="CAH1961327.1"/>
    </source>
</evidence>
<dbReference type="Proteomes" id="UP001152888">
    <property type="component" value="Unassembled WGS sequence"/>
</dbReference>
<dbReference type="AlphaFoldDB" id="A0A9P0JW34"/>
<protein>
    <submittedName>
        <fullName evidence="1">Uncharacterized protein</fullName>
    </submittedName>
</protein>
<name>A0A9P0JW34_ACAOB</name>